<evidence type="ECO:0000313" key="1">
    <source>
        <dbReference type="EMBL" id="MED6202167.1"/>
    </source>
</evidence>
<sequence>MALTTPVVRYCRKPGRQPAGPHLSLWLTGRIDSKWVLHFKNQFRTLVNRFWLTLNRFAGPLSKPFLKQNQLGERPNRFTTTFSNHFLLCPLMNRFWNPSNRLETLRKLFQEKDHRQNRL</sequence>
<dbReference type="Proteomes" id="UP001341840">
    <property type="component" value="Unassembled WGS sequence"/>
</dbReference>
<reference evidence="1 2" key="1">
    <citation type="journal article" date="2023" name="Plants (Basel)">
        <title>Bridging the Gap: Combining Genomics and Transcriptomics Approaches to Understand Stylosanthes scabra, an Orphan Legume from the Brazilian Caatinga.</title>
        <authorList>
            <person name="Ferreira-Neto J.R.C."/>
            <person name="da Silva M.D."/>
            <person name="Binneck E."/>
            <person name="de Melo N.F."/>
            <person name="da Silva R.H."/>
            <person name="de Melo A.L.T.M."/>
            <person name="Pandolfi V."/>
            <person name="Bustamante F.O."/>
            <person name="Brasileiro-Vidal A.C."/>
            <person name="Benko-Iseppon A.M."/>
        </authorList>
    </citation>
    <scope>NUCLEOTIDE SEQUENCE [LARGE SCALE GENOMIC DNA]</scope>
    <source>
        <tissue evidence="1">Leaves</tissue>
    </source>
</reference>
<proteinExistence type="predicted"/>
<protein>
    <submittedName>
        <fullName evidence="1">Uncharacterized protein</fullName>
    </submittedName>
</protein>
<organism evidence="1 2">
    <name type="scientific">Stylosanthes scabra</name>
    <dbReference type="NCBI Taxonomy" id="79078"/>
    <lineage>
        <taxon>Eukaryota</taxon>
        <taxon>Viridiplantae</taxon>
        <taxon>Streptophyta</taxon>
        <taxon>Embryophyta</taxon>
        <taxon>Tracheophyta</taxon>
        <taxon>Spermatophyta</taxon>
        <taxon>Magnoliopsida</taxon>
        <taxon>eudicotyledons</taxon>
        <taxon>Gunneridae</taxon>
        <taxon>Pentapetalae</taxon>
        <taxon>rosids</taxon>
        <taxon>fabids</taxon>
        <taxon>Fabales</taxon>
        <taxon>Fabaceae</taxon>
        <taxon>Papilionoideae</taxon>
        <taxon>50 kb inversion clade</taxon>
        <taxon>dalbergioids sensu lato</taxon>
        <taxon>Dalbergieae</taxon>
        <taxon>Pterocarpus clade</taxon>
        <taxon>Stylosanthes</taxon>
    </lineage>
</organism>
<keyword evidence="2" id="KW-1185">Reference proteome</keyword>
<gene>
    <name evidence="1" type="ORF">PIB30_102656</name>
</gene>
<dbReference type="EMBL" id="JASCZI010214644">
    <property type="protein sequence ID" value="MED6202167.1"/>
    <property type="molecule type" value="Genomic_DNA"/>
</dbReference>
<evidence type="ECO:0000313" key="2">
    <source>
        <dbReference type="Proteomes" id="UP001341840"/>
    </source>
</evidence>
<name>A0ABU6XVA5_9FABA</name>
<accession>A0ABU6XVA5</accession>
<comment type="caution">
    <text evidence="1">The sequence shown here is derived from an EMBL/GenBank/DDBJ whole genome shotgun (WGS) entry which is preliminary data.</text>
</comment>